<proteinExistence type="predicted"/>
<dbReference type="Gene3D" id="3.40.630.30">
    <property type="match status" value="1"/>
</dbReference>
<dbReference type="Proteomes" id="UP000756710">
    <property type="component" value="Unassembled WGS sequence"/>
</dbReference>
<keyword evidence="3" id="KW-1185">Reference proteome</keyword>
<gene>
    <name evidence="2" type="ORF">J2Z30_000525</name>
    <name evidence="1" type="ORF">SIRAN7016</name>
</gene>
<sequence>MSTGLDMYLRGAEEAGLLGRFAGSPYVAGSYEEPVRGELQYLVTYVDPDLAASCAWWAELPGIARTADPATRAVVARVPSDHRPPTPWHRYLTYLSYHGAAAVPAEAGDHAPDLPEVVPARPEHEGLIVAWLGVALSNAALCHGAEDARPQEDVLKSLLDHPGRASFVVLLDGAPAGHATVFCDERDDVTGEPIAELFDILVEAPPADRRRATMALVSAAARHAGARRLPLIGNVVHTLTGEVDPGERVVAALRSQGWRPDHVMWWLALDEPTRAAGTSAHREDTGR</sequence>
<dbReference type="EMBL" id="LK022848">
    <property type="protein sequence ID" value="CDR10629.1"/>
    <property type="molecule type" value="Genomic_DNA"/>
</dbReference>
<reference evidence="2 3" key="2">
    <citation type="submission" date="2021-03" db="EMBL/GenBank/DDBJ databases">
        <title>Genomic Encyclopedia of Type Strains, Phase IV (KMG-IV): sequencing the most valuable type-strain genomes for metagenomic binning, comparative biology and taxonomic classification.</title>
        <authorList>
            <person name="Goeker M."/>
        </authorList>
    </citation>
    <scope>NUCLEOTIDE SEQUENCE [LARGE SCALE GENOMIC DNA]</scope>
    <source>
        <strain evidence="2 3">DSM 41954</strain>
    </source>
</reference>
<evidence type="ECO:0000313" key="2">
    <source>
        <dbReference type="EMBL" id="MBP2059529.1"/>
    </source>
</evidence>
<reference evidence="1" key="1">
    <citation type="submission" date="2014-05" db="EMBL/GenBank/DDBJ databases">
        <authorList>
            <person name="Horn Fabian"/>
        </authorList>
    </citation>
    <scope>NUCLEOTIDE SEQUENCE</scope>
</reference>
<accession>A0A060ZWF8</accession>
<dbReference type="HOGENOM" id="CLU_969498_0_0_11"/>
<dbReference type="RefSeq" id="WP_044576411.1">
    <property type="nucleotide sequence ID" value="NZ_BAABDR010000060.1"/>
</dbReference>
<organism evidence="1">
    <name type="scientific">Streptomyces iranensis</name>
    <dbReference type="NCBI Taxonomy" id="576784"/>
    <lineage>
        <taxon>Bacteria</taxon>
        <taxon>Bacillati</taxon>
        <taxon>Actinomycetota</taxon>
        <taxon>Actinomycetes</taxon>
        <taxon>Kitasatosporales</taxon>
        <taxon>Streptomycetaceae</taxon>
        <taxon>Streptomyces</taxon>
        <taxon>Streptomyces violaceusniger group</taxon>
    </lineage>
</organism>
<dbReference type="AlphaFoldDB" id="A0A060ZWF8"/>
<evidence type="ECO:0000313" key="3">
    <source>
        <dbReference type="Proteomes" id="UP000756710"/>
    </source>
</evidence>
<dbReference type="GeneID" id="32473660"/>
<name>A0A060ZWF8_9ACTN</name>
<evidence type="ECO:0000313" key="1">
    <source>
        <dbReference type="EMBL" id="CDR10629.1"/>
    </source>
</evidence>
<dbReference type="InterPro" id="IPR016181">
    <property type="entry name" value="Acyl_CoA_acyltransferase"/>
</dbReference>
<dbReference type="EMBL" id="JAGGLR010000001">
    <property type="protein sequence ID" value="MBP2059529.1"/>
    <property type="molecule type" value="Genomic_DNA"/>
</dbReference>
<dbReference type="SUPFAM" id="SSF55729">
    <property type="entry name" value="Acyl-CoA N-acyltransferases (Nat)"/>
    <property type="match status" value="1"/>
</dbReference>
<protein>
    <submittedName>
        <fullName evidence="1">Uncharacterized protein</fullName>
    </submittedName>
</protein>